<sequence>WNSIALNDTLSGYRSDTEWEAELDINLPWAFRFMQRDLHARPRRKRNCRPLLDFAERDGHAITGRSDDGATTINSKYHASSAGSSQTSASMVQGKLQKRLTLPVIMHSASGPISVTTTPDSGSQTNIISRSLAATLGLPITSLDPEEGKFCLANGKFITSQETTRITCSFSAQGALSDAVEAVAFVFQNLVIPAIMGADCLHKMKVFTEHRDCLSEELVPVLQPQRSNSVGKALQSLVCQLGLFFACAQADTGSDVDLISTEFTPSRGLEVLPWTERLEFADGSFGFTTGIVETKFAAGIVDPIRGIFPTLTIFLEHPETLIPGRAISGQFGCNIIRYIGKLERRCQQVVDAARQFVKRKRPTNNGELAKEDMPFSTLTLVSFLDTGLEIQRQNARRGRQETVATLQPGISTTEDYLGGGRLLASEICKRILPPNANLFGQDATLLADYSSPVGGPDVDLGPTEPPLFASTDDSSDEFQTVEQYFFSNREAVLISNPGSTTYHCTFHGCAEPLFPTSDTLNSHMVAHIGLLIGNNEGSSSGTSNSCAPARSAFGNP</sequence>
<feature type="region of interest" description="Disordered" evidence="1">
    <location>
        <begin position="537"/>
        <end position="556"/>
    </location>
</feature>
<reference evidence="2" key="1">
    <citation type="journal article" date="2023" name="Mol. Phylogenet. Evol.">
        <title>Genome-scale phylogeny and comparative genomics of the fungal order Sordariales.</title>
        <authorList>
            <person name="Hensen N."/>
            <person name="Bonometti L."/>
            <person name="Westerberg I."/>
            <person name="Brannstrom I.O."/>
            <person name="Guillou S."/>
            <person name="Cros-Aarteil S."/>
            <person name="Calhoun S."/>
            <person name="Haridas S."/>
            <person name="Kuo A."/>
            <person name="Mondo S."/>
            <person name="Pangilinan J."/>
            <person name="Riley R."/>
            <person name="LaButti K."/>
            <person name="Andreopoulos B."/>
            <person name="Lipzen A."/>
            <person name="Chen C."/>
            <person name="Yan M."/>
            <person name="Daum C."/>
            <person name="Ng V."/>
            <person name="Clum A."/>
            <person name="Steindorff A."/>
            <person name="Ohm R.A."/>
            <person name="Martin F."/>
            <person name="Silar P."/>
            <person name="Natvig D.O."/>
            <person name="Lalanne C."/>
            <person name="Gautier V."/>
            <person name="Ament-Velasquez S.L."/>
            <person name="Kruys A."/>
            <person name="Hutchinson M.I."/>
            <person name="Powell A.J."/>
            <person name="Barry K."/>
            <person name="Miller A.N."/>
            <person name="Grigoriev I.V."/>
            <person name="Debuchy R."/>
            <person name="Gladieux P."/>
            <person name="Hiltunen Thoren M."/>
            <person name="Johannesson H."/>
        </authorList>
    </citation>
    <scope>NUCLEOTIDE SEQUENCE</scope>
    <source>
        <strain evidence="2">CBS 892.96</strain>
    </source>
</reference>
<dbReference type="Gene3D" id="2.40.70.10">
    <property type="entry name" value="Acid Proteases"/>
    <property type="match status" value="1"/>
</dbReference>
<dbReference type="CDD" id="cd00303">
    <property type="entry name" value="retropepsin_like"/>
    <property type="match status" value="1"/>
</dbReference>
<gene>
    <name evidence="2" type="ORF">QBC36DRAFT_369480</name>
</gene>
<proteinExistence type="predicted"/>
<name>A0AAN6VZA6_9PEZI</name>
<feature type="non-terminal residue" evidence="2">
    <location>
        <position position="1"/>
    </location>
</feature>
<accession>A0AAN6VZA6</accession>
<comment type="caution">
    <text evidence="2">The sequence shown here is derived from an EMBL/GenBank/DDBJ whole genome shotgun (WGS) entry which is preliminary data.</text>
</comment>
<dbReference type="AlphaFoldDB" id="A0AAN6VZA6"/>
<evidence type="ECO:0000313" key="3">
    <source>
        <dbReference type="Proteomes" id="UP001302321"/>
    </source>
</evidence>
<dbReference type="InterPro" id="IPR021109">
    <property type="entry name" value="Peptidase_aspartic_dom_sf"/>
</dbReference>
<keyword evidence="3" id="KW-1185">Reference proteome</keyword>
<dbReference type="EMBL" id="MU866731">
    <property type="protein sequence ID" value="KAK4170852.1"/>
    <property type="molecule type" value="Genomic_DNA"/>
</dbReference>
<protein>
    <submittedName>
        <fullName evidence="2">Uncharacterized protein</fullName>
    </submittedName>
</protein>
<evidence type="ECO:0000256" key="1">
    <source>
        <dbReference type="SAM" id="MobiDB-lite"/>
    </source>
</evidence>
<dbReference type="Proteomes" id="UP001302321">
    <property type="component" value="Unassembled WGS sequence"/>
</dbReference>
<organism evidence="2 3">
    <name type="scientific">Triangularia setosa</name>
    <dbReference type="NCBI Taxonomy" id="2587417"/>
    <lineage>
        <taxon>Eukaryota</taxon>
        <taxon>Fungi</taxon>
        <taxon>Dikarya</taxon>
        <taxon>Ascomycota</taxon>
        <taxon>Pezizomycotina</taxon>
        <taxon>Sordariomycetes</taxon>
        <taxon>Sordariomycetidae</taxon>
        <taxon>Sordariales</taxon>
        <taxon>Podosporaceae</taxon>
        <taxon>Triangularia</taxon>
    </lineage>
</organism>
<reference evidence="2" key="2">
    <citation type="submission" date="2023-05" db="EMBL/GenBank/DDBJ databases">
        <authorList>
            <consortium name="Lawrence Berkeley National Laboratory"/>
            <person name="Steindorff A."/>
            <person name="Hensen N."/>
            <person name="Bonometti L."/>
            <person name="Westerberg I."/>
            <person name="Brannstrom I.O."/>
            <person name="Guillou S."/>
            <person name="Cros-Aarteil S."/>
            <person name="Calhoun S."/>
            <person name="Haridas S."/>
            <person name="Kuo A."/>
            <person name="Mondo S."/>
            <person name="Pangilinan J."/>
            <person name="Riley R."/>
            <person name="Labutti K."/>
            <person name="Andreopoulos B."/>
            <person name="Lipzen A."/>
            <person name="Chen C."/>
            <person name="Yanf M."/>
            <person name="Daum C."/>
            <person name="Ng V."/>
            <person name="Clum A."/>
            <person name="Ohm R."/>
            <person name="Martin F."/>
            <person name="Silar P."/>
            <person name="Natvig D."/>
            <person name="Lalanne C."/>
            <person name="Gautier V."/>
            <person name="Ament-Velasquez S.L."/>
            <person name="Kruys A."/>
            <person name="Hutchinson M.I."/>
            <person name="Powell A.J."/>
            <person name="Barry K."/>
            <person name="Miller A.N."/>
            <person name="Grigoriev I.V."/>
            <person name="Debuchy R."/>
            <person name="Gladieux P."/>
            <person name="Thoren M.H."/>
            <person name="Johannesson H."/>
        </authorList>
    </citation>
    <scope>NUCLEOTIDE SEQUENCE</scope>
    <source>
        <strain evidence="2">CBS 892.96</strain>
    </source>
</reference>
<evidence type="ECO:0000313" key="2">
    <source>
        <dbReference type="EMBL" id="KAK4170852.1"/>
    </source>
</evidence>